<organism evidence="8 9">
    <name type="scientific">Vibrio caribbeanicus ATCC BAA-2122</name>
    <dbReference type="NCBI Taxonomy" id="796620"/>
    <lineage>
        <taxon>Bacteria</taxon>
        <taxon>Pseudomonadati</taxon>
        <taxon>Pseudomonadota</taxon>
        <taxon>Gammaproteobacteria</taxon>
        <taxon>Vibrionales</taxon>
        <taxon>Vibrionaceae</taxon>
        <taxon>Vibrio</taxon>
    </lineage>
</organism>
<dbReference type="EMBL" id="AEIU01000099">
    <property type="protein sequence ID" value="EFP95197.1"/>
    <property type="molecule type" value="Genomic_DNA"/>
</dbReference>
<feature type="compositionally biased region" description="Basic and acidic residues" evidence="6">
    <location>
        <begin position="2154"/>
        <end position="2186"/>
    </location>
</feature>
<dbReference type="Pfam" id="PF05593">
    <property type="entry name" value="RHS_repeat"/>
    <property type="match status" value="2"/>
</dbReference>
<evidence type="ECO:0000313" key="8">
    <source>
        <dbReference type="EMBL" id="EFP95197.1"/>
    </source>
</evidence>
<feature type="region of interest" description="Disordered" evidence="6">
    <location>
        <begin position="2154"/>
        <end position="2188"/>
    </location>
</feature>
<dbReference type="InterPro" id="IPR003284">
    <property type="entry name" value="Sal_SpvB"/>
</dbReference>
<feature type="chain" id="PRO_5003167155" description="Insecticide toxin TcdB middle/N-terminal domain-containing protein" evidence="7">
    <location>
        <begin position="34"/>
        <end position="2372"/>
    </location>
</feature>
<reference evidence="8 9" key="1">
    <citation type="journal article" date="2012" name="Int. J. Syst. Evol. Microbiol.">
        <title>Vibrio caribbeanicus sp. nov., isolated from the marine sponge Scleritoderma cyanea.</title>
        <authorList>
            <person name="Hoffmann M."/>
            <person name="Monday S.R."/>
            <person name="Allard M.W."/>
            <person name="Strain E.A."/>
            <person name="Whittaker P."/>
            <person name="Naum M."/>
            <person name="McCarthy P.J."/>
            <person name="Lopez J.V."/>
            <person name="Fischer M."/>
            <person name="Brown E.W."/>
        </authorList>
    </citation>
    <scope>NUCLEOTIDE SEQUENCE [LARGE SCALE GENOMIC DNA]</scope>
    <source>
        <strain evidence="8 9">ATCC BAA-2122</strain>
    </source>
</reference>
<dbReference type="GO" id="GO:0005576">
    <property type="term" value="C:extracellular region"/>
    <property type="evidence" value="ECO:0007669"/>
    <property type="project" value="UniProtKB-SubCell"/>
</dbReference>
<dbReference type="InterPro" id="IPR006530">
    <property type="entry name" value="YD"/>
</dbReference>
<dbReference type="Pfam" id="PF03534">
    <property type="entry name" value="SpvB"/>
    <property type="match status" value="1"/>
</dbReference>
<evidence type="ECO:0000256" key="2">
    <source>
        <dbReference type="ARBA" id="ARBA00022525"/>
    </source>
</evidence>
<dbReference type="InterPro" id="IPR031325">
    <property type="entry name" value="RHS_repeat"/>
</dbReference>
<dbReference type="eggNOG" id="COG3209">
    <property type="taxonomic scope" value="Bacteria"/>
</dbReference>
<dbReference type="InterPro" id="IPR022385">
    <property type="entry name" value="Rhs_assc_core"/>
</dbReference>
<dbReference type="SUPFAM" id="SSF69318">
    <property type="entry name" value="Integrin alpha N-terminal domain"/>
    <property type="match status" value="1"/>
</dbReference>
<dbReference type="InterPro" id="IPR050708">
    <property type="entry name" value="T6SS_VgrG/RHS"/>
</dbReference>
<keyword evidence="3 7" id="KW-0732">Signal</keyword>
<keyword evidence="9" id="KW-1185">Reference proteome</keyword>
<evidence type="ECO:0008006" key="10">
    <source>
        <dbReference type="Google" id="ProtNLM"/>
    </source>
</evidence>
<evidence type="ECO:0000256" key="4">
    <source>
        <dbReference type="ARBA" id="ARBA00023026"/>
    </source>
</evidence>
<evidence type="ECO:0000256" key="3">
    <source>
        <dbReference type="ARBA" id="ARBA00022729"/>
    </source>
</evidence>
<dbReference type="PANTHER" id="PTHR32305:SF15">
    <property type="entry name" value="PROTEIN RHSA-RELATED"/>
    <property type="match status" value="1"/>
</dbReference>
<accession>E3BP65</accession>
<protein>
    <recommendedName>
        <fullName evidence="10">Insecticide toxin TcdB middle/N-terminal domain-containing protein</fullName>
    </recommendedName>
</protein>
<proteinExistence type="predicted"/>
<dbReference type="Proteomes" id="UP000002943">
    <property type="component" value="Unassembled WGS sequence"/>
</dbReference>
<feature type="coiled-coil region" evidence="5">
    <location>
        <begin position="1485"/>
        <end position="1512"/>
    </location>
</feature>
<keyword evidence="4" id="KW-0843">Virulence</keyword>
<dbReference type="OrthoDB" id="9815414at2"/>
<evidence type="ECO:0000256" key="1">
    <source>
        <dbReference type="ARBA" id="ARBA00004613"/>
    </source>
</evidence>
<dbReference type="NCBIfam" id="TIGR01643">
    <property type="entry name" value="YD_repeat_2x"/>
    <property type="match status" value="2"/>
</dbReference>
<sequence length="2372" mass="264061">MKLTSFQSSSLAQNWRHILVGLCALGLSLPAMALTSDAGKAIQLSGDFSVSGGQASYSLPISVAPGRAGHQPSLSLEYRSDSPNGIMGMGWSLGGLSSIRRCGKNILKDGHWGGVNFDAKDRFCLDGERLIAISGKDGGHLTEYRLENNGYAKIVSFGRAGNGPESFKVWHKDGSVYQYGVSQDSRVELASKPSAYKWAVNQISDITKANHIRFIYHENNAAGTHRLARIEYVGGQVKFGYQSRPDSSAHYLGGSLLRRNQRLNSITTIDSLGNEIGQYQLDYQLSPHTQRSQITALRYCASGQCSTDIQFRWTGRDKVALGAVTNTGLVDARYYDTNGDGQAESYGVVERDYGSWQAKKFTLKDLAGNTHHGVTSMNLAGNVAHPYIQRNACDKIYPPFNQIGAKSYLKGNGQFGVYCYNTVSPSHAVNYGDFNGDGAETEQKGYAIADINGDGIADKHSFDVTTPGGYRYYITGYGSGSLPGAAQRNMGSNVISGVAQRNVGDLVISGESPRNMDFKALSDVNNDGYLDAIMREGKTGASYVSLFNGISFNSPIALNAKIGIFQKPTFADINNDGYPDLVAGKHIYLNQKNNQFATSPSITASNEIVGLQDINGDGWVDLLTRGNARHDKTHVQRSSAHAQDKITVISEAGVDYRLSYLPATDNRVYTLEGTSQYPIKVVTPRRYLVYQVEKAPKGYQSTQYQYHYKGAKRHLNGGGFLGFASISKTERAEVTTQTTTDFIQTPLELTGKVKTLSVVKNGHNVSQVSYDYSRETKRGYNANYFHVFAAKEIRKQYGLTNDAVEKEETITRVVDRFGNLIKETTQLSSQLEQAGAFTTETNYEYVSSGLNQKHQIYDLTSISNVSNINALVSSYRAGIGQYCAADGKVYFKPNDYVVLIHSDIDIPLVLERYDDYFYYQKSASHTDLDGLTTHSGQMVQVSAADFHASGAKACGQYTLTDYNSDGTLELATSISTRTELVTETGGKYWQLGAIKKVHTRVSDTLSHLSRRTNTEIRYNQQGLPIQEVVISSEYDSDTMGSKSLTRRYQYDQWGNPLSDSVEGTDLPVRRSQYQYDSDGLFLRSTQNALGHQSNTRFDAKGQLIRTVSALKNRTTRQSYDAFGRQVTQTLPGAGNVTRNQYKLGNACPQALAQTFSCVISSLAAGGEVITHFDYAGREVRKLHTSFSGQRVVVDTRWDRSGRKTSVTRPQFVGESRPAPVVRFTYDALDREISKQEPASNQKVASYHTRYQGLKVTVTDARGFEHSTTSNLLGHILRKEEPDNAYQTYQYYPDGKLKSSTDSDGNTTQIRYDSFGHRVSLDDPDMGQWSYVYNAAGELIYKRDAKGVVTEIAYDQLGRKIKQTEGGQESTWRYDENGALGTLSGFSGRGNQTEYHYNQAGLRQEEAVTVAGETFTSFYYYDNFERIAREVRPNGQATDLTSAALAARNPQNKLAVEYVYNPHGYVAAVRSPKTYADSVFTSAKFRQDIKQLLDQAMAQANQYLDKAERYATQERFFNDKAAQYNSKTVNLHNLDSASLAMLGDGYRYKQWCNAQGECFLRPATWVMLHDDVITPLDVTLEGAIYRLTTQLASTAQPGVRHYQASLHAVSEPAFSAETLTPAHDFILGDYDGNGAKDLISNQDIYAAQADNQTRSELLFSADDLAHAGTVANSRYKFYVDLARELIALSEQVAKLSGNYCQYANQLGGQQLDSSQRVACGNTQQVGQADHLNLILTQSQLDDSLQDSAYTYYWQRRETDAYDHTLSETLGNGLVNTYVHDANTGRPNYIATHKGSQLFNPAIKGAAAKGHNVRLLHYRYDNHNNVTYRADDQLGVTDTWQYDGLDRVVSNRIALRDASQHGLDNPDFNGPFVYRYDKLGNLLFKTGIGDYQYSGQQAGPHAVTKANGLNYQYDANGNMLRAWAQNSQTNERELQWTEFNKPSKIVRKGKAVEFFYDANHSRYLKKNSDGVETFYFGKAYERVTDSKTGVVQHKHFIYADGKLVALNTQTDNADDSLKDKQVRYLHYDALNSVDMITDGYGNTVERRSYDTWGKQRKVAWQSESPLEVMQLAITNRGYTGHEEIVEVGLVHMNGRVYDQELGRFISPDPIVQAPYVTNSFNRYSYVWNNPLKYTDPTGFSLRETWDKIKDAVRDFFGGDKSQNDNGRDKDNNKNDRGNSSEASHKETEVVDIDESDEVQYANGGKFIADEKQKSMGYYDRQGVYHAGVSSGEMEYKGDEISKEVLDAHYESMTPSDSMAKADEITDSKLTGTLGDTLKASKKLPKGGVDIIEAAVRIKMSKKYRLKTVTEITHQAEGERVVVDHKTGQVHYSGNRYKKDKLLRSQKVTYSDPQDVPLGVDPNEVLDLMNSISNR</sequence>
<dbReference type="Gene3D" id="2.180.10.10">
    <property type="entry name" value="RHS repeat-associated core"/>
    <property type="match status" value="3"/>
</dbReference>
<dbReference type="Pfam" id="PF13517">
    <property type="entry name" value="FG-GAP_3"/>
    <property type="match status" value="1"/>
</dbReference>
<name>E3BP65_9VIBR</name>
<keyword evidence="5" id="KW-0175">Coiled coil</keyword>
<evidence type="ECO:0000256" key="6">
    <source>
        <dbReference type="SAM" id="MobiDB-lite"/>
    </source>
</evidence>
<dbReference type="InterPro" id="IPR028994">
    <property type="entry name" value="Integrin_alpha_N"/>
</dbReference>
<evidence type="ECO:0000256" key="5">
    <source>
        <dbReference type="SAM" id="Coils"/>
    </source>
</evidence>
<feature type="signal peptide" evidence="7">
    <location>
        <begin position="1"/>
        <end position="33"/>
    </location>
</feature>
<dbReference type="STRING" id="796620.VIBC2010_19510"/>
<dbReference type="NCBIfam" id="TIGR03696">
    <property type="entry name" value="Rhs_assc_core"/>
    <property type="match status" value="1"/>
</dbReference>
<dbReference type="InterPro" id="IPR013517">
    <property type="entry name" value="FG-GAP"/>
</dbReference>
<gene>
    <name evidence="8" type="ORF">VIBC2010_19510</name>
</gene>
<evidence type="ECO:0000313" key="9">
    <source>
        <dbReference type="Proteomes" id="UP000002943"/>
    </source>
</evidence>
<dbReference type="PANTHER" id="PTHR32305">
    <property type="match status" value="1"/>
</dbReference>
<comment type="subcellular location">
    <subcellularLocation>
        <location evidence="1">Secreted</location>
    </subcellularLocation>
</comment>
<dbReference type="RefSeq" id="WP_009602963.1">
    <property type="nucleotide sequence ID" value="NZ_AEIU01000099.1"/>
</dbReference>
<evidence type="ECO:0000256" key="7">
    <source>
        <dbReference type="SAM" id="SignalP"/>
    </source>
</evidence>
<comment type="caution">
    <text evidence="8">The sequence shown here is derived from an EMBL/GenBank/DDBJ whole genome shotgun (WGS) entry which is preliminary data.</text>
</comment>
<keyword evidence="2" id="KW-0964">Secreted</keyword>
<dbReference type="GO" id="GO:0005737">
    <property type="term" value="C:cytoplasm"/>
    <property type="evidence" value="ECO:0007669"/>
    <property type="project" value="InterPro"/>
</dbReference>